<reference evidence="2" key="1">
    <citation type="submission" date="2020-04" db="EMBL/GenBank/DDBJ databases">
        <authorList>
            <person name="Chiriac C."/>
            <person name="Salcher M."/>
            <person name="Ghai R."/>
            <person name="Kavagutti S V."/>
        </authorList>
    </citation>
    <scope>NUCLEOTIDE SEQUENCE</scope>
</reference>
<protein>
    <submittedName>
        <fullName evidence="2">Uncharacterized protein</fullName>
    </submittedName>
</protein>
<dbReference type="EMBL" id="LR796219">
    <property type="protein sequence ID" value="CAB4128440.1"/>
    <property type="molecule type" value="Genomic_DNA"/>
</dbReference>
<proteinExistence type="predicted"/>
<gene>
    <name evidence="1" type="ORF">UFOVP104_39</name>
    <name evidence="2" type="ORF">UFOVP271_19</name>
</gene>
<organism evidence="2">
    <name type="scientific">uncultured Caudovirales phage</name>
    <dbReference type="NCBI Taxonomy" id="2100421"/>
    <lineage>
        <taxon>Viruses</taxon>
        <taxon>Duplodnaviria</taxon>
        <taxon>Heunggongvirae</taxon>
        <taxon>Uroviricota</taxon>
        <taxon>Caudoviricetes</taxon>
        <taxon>Peduoviridae</taxon>
        <taxon>Maltschvirus</taxon>
        <taxon>Maltschvirus maltsch</taxon>
    </lineage>
</organism>
<accession>A0A6J5LM95</accession>
<dbReference type="EMBL" id="LR796281">
    <property type="protein sequence ID" value="CAB4134120.1"/>
    <property type="molecule type" value="Genomic_DNA"/>
</dbReference>
<evidence type="ECO:0000313" key="2">
    <source>
        <dbReference type="EMBL" id="CAB4134120.1"/>
    </source>
</evidence>
<evidence type="ECO:0000313" key="1">
    <source>
        <dbReference type="EMBL" id="CAB4128440.1"/>
    </source>
</evidence>
<name>A0A6J5LM95_9CAUD</name>
<sequence length="43" mass="5390">MNTEAKQLFRFFRWFQLHGHKYIDLSIEKMIEIYLKEKDEKQG</sequence>